<evidence type="ECO:0000313" key="2">
    <source>
        <dbReference type="Proteomes" id="UP000024635"/>
    </source>
</evidence>
<protein>
    <submittedName>
        <fullName evidence="1">Uncharacterized protein</fullName>
    </submittedName>
</protein>
<name>A0A016UHE7_9BILA</name>
<gene>
    <name evidence="1" type="primary">Acey_s0040.g275</name>
    <name evidence="1" type="ORF">Y032_0040g275</name>
</gene>
<proteinExistence type="predicted"/>
<organism evidence="1 2">
    <name type="scientific">Ancylostoma ceylanicum</name>
    <dbReference type="NCBI Taxonomy" id="53326"/>
    <lineage>
        <taxon>Eukaryota</taxon>
        <taxon>Metazoa</taxon>
        <taxon>Ecdysozoa</taxon>
        <taxon>Nematoda</taxon>
        <taxon>Chromadorea</taxon>
        <taxon>Rhabditida</taxon>
        <taxon>Rhabditina</taxon>
        <taxon>Rhabditomorpha</taxon>
        <taxon>Strongyloidea</taxon>
        <taxon>Ancylostomatidae</taxon>
        <taxon>Ancylostomatinae</taxon>
        <taxon>Ancylostoma</taxon>
    </lineage>
</organism>
<accession>A0A016UHE7</accession>
<evidence type="ECO:0000313" key="1">
    <source>
        <dbReference type="EMBL" id="EYC14555.1"/>
    </source>
</evidence>
<dbReference type="EMBL" id="JARK01001376">
    <property type="protein sequence ID" value="EYC14555.1"/>
    <property type="molecule type" value="Genomic_DNA"/>
</dbReference>
<dbReference type="AlphaFoldDB" id="A0A016UHE7"/>
<reference evidence="2" key="1">
    <citation type="journal article" date="2015" name="Nat. Genet.">
        <title>The genome and transcriptome of the zoonotic hookworm Ancylostoma ceylanicum identify infection-specific gene families.</title>
        <authorList>
            <person name="Schwarz E.M."/>
            <person name="Hu Y."/>
            <person name="Antoshechkin I."/>
            <person name="Miller M.M."/>
            <person name="Sternberg P.W."/>
            <person name="Aroian R.V."/>
        </authorList>
    </citation>
    <scope>NUCLEOTIDE SEQUENCE</scope>
    <source>
        <strain evidence="2">HY135</strain>
    </source>
</reference>
<comment type="caution">
    <text evidence="1">The sequence shown here is derived from an EMBL/GenBank/DDBJ whole genome shotgun (WGS) entry which is preliminary data.</text>
</comment>
<sequence>MLNVFNSSSNDVIVDPHINRVETPDSSSLADINLPTSTDIAHLSSQMDKLLTAFNSMSRQVYSRLEDLESRQLEMEHVLQCYARLGAEVKNAISTIMSSTTEIPTRIPPANEAHPALTYPYNLPKDQVDEMQLKATTATAIARAVERKLFKNEKDKDENLENRAA</sequence>
<keyword evidence="2" id="KW-1185">Reference proteome</keyword>
<dbReference type="Proteomes" id="UP000024635">
    <property type="component" value="Unassembled WGS sequence"/>
</dbReference>